<organism evidence="1 2">
    <name type="scientific">Actinoplanes subglobosus</name>
    <dbReference type="NCBI Taxonomy" id="1547892"/>
    <lineage>
        <taxon>Bacteria</taxon>
        <taxon>Bacillati</taxon>
        <taxon>Actinomycetota</taxon>
        <taxon>Actinomycetes</taxon>
        <taxon>Micromonosporales</taxon>
        <taxon>Micromonosporaceae</taxon>
        <taxon>Actinoplanes</taxon>
    </lineage>
</organism>
<dbReference type="Proteomes" id="UP001595867">
    <property type="component" value="Unassembled WGS sequence"/>
</dbReference>
<name>A0ABV8J3H5_9ACTN</name>
<sequence>MGEREWDWPVAELTALRLGRRLGVRVPASRPHRWSFVHIVPETPGFVIAHWEFEADRLEGHDHDLAAVRLRRAAAADEAELLAVLREWQLPPDRFRSSWDTVDPHGE</sequence>
<evidence type="ECO:0000313" key="1">
    <source>
        <dbReference type="EMBL" id="MFC4070686.1"/>
    </source>
</evidence>
<comment type="caution">
    <text evidence="1">The sequence shown here is derived from an EMBL/GenBank/DDBJ whole genome shotgun (WGS) entry which is preliminary data.</text>
</comment>
<dbReference type="EMBL" id="JBHSBL010000025">
    <property type="protein sequence ID" value="MFC4070686.1"/>
    <property type="molecule type" value="Genomic_DNA"/>
</dbReference>
<reference evidence="2" key="1">
    <citation type="journal article" date="2019" name="Int. J. Syst. Evol. Microbiol.">
        <title>The Global Catalogue of Microorganisms (GCM) 10K type strain sequencing project: providing services to taxonomists for standard genome sequencing and annotation.</title>
        <authorList>
            <consortium name="The Broad Institute Genomics Platform"/>
            <consortium name="The Broad Institute Genome Sequencing Center for Infectious Disease"/>
            <person name="Wu L."/>
            <person name="Ma J."/>
        </authorList>
    </citation>
    <scope>NUCLEOTIDE SEQUENCE [LARGE SCALE GENOMIC DNA]</scope>
    <source>
        <strain evidence="2">TBRC 5832</strain>
    </source>
</reference>
<proteinExistence type="predicted"/>
<keyword evidence="2" id="KW-1185">Reference proteome</keyword>
<evidence type="ECO:0000313" key="2">
    <source>
        <dbReference type="Proteomes" id="UP001595867"/>
    </source>
</evidence>
<dbReference type="RefSeq" id="WP_378071570.1">
    <property type="nucleotide sequence ID" value="NZ_JBHSBL010000025.1"/>
</dbReference>
<protein>
    <submittedName>
        <fullName evidence="1">Uncharacterized protein</fullName>
    </submittedName>
</protein>
<gene>
    <name evidence="1" type="ORF">ACFO0C_37630</name>
</gene>
<accession>A0ABV8J3H5</accession>